<sequence length="115" mass="12541">MKPRKKNVGPGQAIAGFTLIELLVVIAIIAILAALLLPALAKAKAKAYDITCISNFKQLQLCWQMYTDDNDNVVPPNHNSGGGGAWISLKGSWILGNAKRDITDFNIRNGILFKY</sequence>
<evidence type="ECO:0008006" key="4">
    <source>
        <dbReference type="Google" id="ProtNLM"/>
    </source>
</evidence>
<dbReference type="PANTHER" id="PTHR30093">
    <property type="entry name" value="GENERAL SECRETION PATHWAY PROTEIN G"/>
    <property type="match status" value="1"/>
</dbReference>
<dbReference type="Gene3D" id="3.30.700.10">
    <property type="entry name" value="Glycoprotein, Type 4 Pilin"/>
    <property type="match status" value="1"/>
</dbReference>
<dbReference type="InterPro" id="IPR012902">
    <property type="entry name" value="N_methyl_site"/>
</dbReference>
<keyword evidence="1" id="KW-0488">Methylation</keyword>
<dbReference type="InterPro" id="IPR000983">
    <property type="entry name" value="Bac_GSPG_pilin"/>
</dbReference>
<dbReference type="PROSITE" id="PS00409">
    <property type="entry name" value="PROKAR_NTER_METHYL"/>
    <property type="match status" value="1"/>
</dbReference>
<keyword evidence="2" id="KW-0472">Membrane</keyword>
<dbReference type="Pfam" id="PF07963">
    <property type="entry name" value="N_methyl"/>
    <property type="match status" value="1"/>
</dbReference>
<dbReference type="NCBIfam" id="TIGR02532">
    <property type="entry name" value="IV_pilin_GFxxxE"/>
    <property type="match status" value="1"/>
</dbReference>
<organism evidence="3">
    <name type="scientific">marine metagenome</name>
    <dbReference type="NCBI Taxonomy" id="408172"/>
    <lineage>
        <taxon>unclassified sequences</taxon>
        <taxon>metagenomes</taxon>
        <taxon>ecological metagenomes</taxon>
    </lineage>
</organism>
<evidence type="ECO:0000256" key="2">
    <source>
        <dbReference type="SAM" id="Phobius"/>
    </source>
</evidence>
<proteinExistence type="predicted"/>
<evidence type="ECO:0000313" key="3">
    <source>
        <dbReference type="EMBL" id="SVB35520.1"/>
    </source>
</evidence>
<dbReference type="PRINTS" id="PR00813">
    <property type="entry name" value="BCTERIALGSPG"/>
</dbReference>
<dbReference type="EMBL" id="UINC01038463">
    <property type="protein sequence ID" value="SVB35520.1"/>
    <property type="molecule type" value="Genomic_DNA"/>
</dbReference>
<dbReference type="SUPFAM" id="SSF54523">
    <property type="entry name" value="Pili subunits"/>
    <property type="match status" value="1"/>
</dbReference>
<protein>
    <recommendedName>
        <fullName evidence="4">Type II secretion system protein GspG C-terminal domain-containing protein</fullName>
    </recommendedName>
</protein>
<reference evidence="3" key="1">
    <citation type="submission" date="2018-05" db="EMBL/GenBank/DDBJ databases">
        <authorList>
            <person name="Lanie J.A."/>
            <person name="Ng W.-L."/>
            <person name="Kazmierczak K.M."/>
            <person name="Andrzejewski T.M."/>
            <person name="Davidsen T.M."/>
            <person name="Wayne K.J."/>
            <person name="Tettelin H."/>
            <person name="Glass J.I."/>
            <person name="Rusch D."/>
            <person name="Podicherti R."/>
            <person name="Tsui H.-C.T."/>
            <person name="Winkler M.E."/>
        </authorList>
    </citation>
    <scope>NUCLEOTIDE SEQUENCE</scope>
</reference>
<keyword evidence="2" id="KW-0812">Transmembrane</keyword>
<feature type="non-terminal residue" evidence="3">
    <location>
        <position position="115"/>
    </location>
</feature>
<dbReference type="AlphaFoldDB" id="A0A382DAS5"/>
<evidence type="ECO:0000256" key="1">
    <source>
        <dbReference type="ARBA" id="ARBA00022481"/>
    </source>
</evidence>
<accession>A0A382DAS5</accession>
<feature type="transmembrane region" description="Helical" evidence="2">
    <location>
        <begin position="12"/>
        <end position="37"/>
    </location>
</feature>
<name>A0A382DAS5_9ZZZZ</name>
<gene>
    <name evidence="3" type="ORF">METZ01_LOCUS188374</name>
</gene>
<dbReference type="GO" id="GO:0015627">
    <property type="term" value="C:type II protein secretion system complex"/>
    <property type="evidence" value="ECO:0007669"/>
    <property type="project" value="InterPro"/>
</dbReference>
<keyword evidence="2" id="KW-1133">Transmembrane helix</keyword>
<dbReference type="GO" id="GO:0015628">
    <property type="term" value="P:protein secretion by the type II secretion system"/>
    <property type="evidence" value="ECO:0007669"/>
    <property type="project" value="InterPro"/>
</dbReference>
<dbReference type="InterPro" id="IPR045584">
    <property type="entry name" value="Pilin-like"/>
</dbReference>